<organism evidence="2 3">
    <name type="scientific">Mya arenaria</name>
    <name type="common">Soft-shell clam</name>
    <dbReference type="NCBI Taxonomy" id="6604"/>
    <lineage>
        <taxon>Eukaryota</taxon>
        <taxon>Metazoa</taxon>
        <taxon>Spiralia</taxon>
        <taxon>Lophotrochozoa</taxon>
        <taxon>Mollusca</taxon>
        <taxon>Bivalvia</taxon>
        <taxon>Autobranchia</taxon>
        <taxon>Heteroconchia</taxon>
        <taxon>Euheterodonta</taxon>
        <taxon>Imparidentia</taxon>
        <taxon>Neoheterodontei</taxon>
        <taxon>Myida</taxon>
        <taxon>Myoidea</taxon>
        <taxon>Myidae</taxon>
        <taxon>Mya</taxon>
    </lineage>
</organism>
<dbReference type="Proteomes" id="UP001164746">
    <property type="component" value="Chromosome 3"/>
</dbReference>
<dbReference type="EMBL" id="CP111014">
    <property type="protein sequence ID" value="WAQ99189.1"/>
    <property type="molecule type" value="Genomic_DNA"/>
</dbReference>
<reference evidence="2" key="1">
    <citation type="submission" date="2022-11" db="EMBL/GenBank/DDBJ databases">
        <title>Centuries of genome instability and evolution in soft-shell clam transmissible cancer (bioRxiv).</title>
        <authorList>
            <person name="Hart S.F.M."/>
            <person name="Yonemitsu M.A."/>
            <person name="Giersch R.M."/>
            <person name="Beal B.F."/>
            <person name="Arriagada G."/>
            <person name="Davis B.W."/>
            <person name="Ostrander E.A."/>
            <person name="Goff S.P."/>
            <person name="Metzger M.J."/>
        </authorList>
    </citation>
    <scope>NUCLEOTIDE SEQUENCE</scope>
    <source>
        <strain evidence="2">MELC-2E11</strain>
        <tissue evidence="2">Siphon/mantle</tissue>
    </source>
</reference>
<evidence type="ECO:0000313" key="3">
    <source>
        <dbReference type="Proteomes" id="UP001164746"/>
    </source>
</evidence>
<protein>
    <submittedName>
        <fullName evidence="2">Uncharacterized protein</fullName>
    </submittedName>
</protein>
<keyword evidence="1" id="KW-0812">Transmembrane</keyword>
<evidence type="ECO:0000256" key="1">
    <source>
        <dbReference type="SAM" id="Phobius"/>
    </source>
</evidence>
<sequence length="121" mass="13235">MGWVDKLPVPKHGKLPIGGLVASSVVIGIILGSLANLYLDRHYLFNAKRTMKARRPHYTSQKGATMRVLLHVLFYGVPEAEAQGVRTGKVIPPVADIKGNEKARKQNSGNLVHKARLAMVT</sequence>
<gene>
    <name evidence="2" type="ORF">MAR_023562</name>
</gene>
<proteinExistence type="predicted"/>
<keyword evidence="1" id="KW-1133">Transmembrane helix</keyword>
<feature type="transmembrane region" description="Helical" evidence="1">
    <location>
        <begin position="20"/>
        <end position="39"/>
    </location>
</feature>
<accession>A0ABY7DP66</accession>
<keyword evidence="1" id="KW-0472">Membrane</keyword>
<evidence type="ECO:0000313" key="2">
    <source>
        <dbReference type="EMBL" id="WAQ99189.1"/>
    </source>
</evidence>
<name>A0ABY7DP66_MYAAR</name>
<keyword evidence="3" id="KW-1185">Reference proteome</keyword>